<evidence type="ECO:0000313" key="1">
    <source>
        <dbReference type="EMBL" id="CDZ76913.1"/>
    </source>
</evidence>
<dbReference type="eggNOG" id="ENOG50346U2">
    <property type="taxonomic scope" value="Bacteria"/>
</dbReference>
<dbReference type="EMBL" id="CCSB01000001">
    <property type="protein sequence ID" value="CDZ76913.1"/>
    <property type="molecule type" value="Genomic_DNA"/>
</dbReference>
<keyword evidence="2" id="KW-1185">Reference proteome</keyword>
<dbReference type="Proteomes" id="UP000044071">
    <property type="component" value="Unassembled WGS sequence"/>
</dbReference>
<dbReference type="Gene3D" id="3.20.170.50">
    <property type="entry name" value="Dot/Icm secretion system IcmQ, C-terminal domain"/>
    <property type="match status" value="1"/>
</dbReference>
<evidence type="ECO:0000313" key="2">
    <source>
        <dbReference type="Proteomes" id="UP000044071"/>
    </source>
</evidence>
<dbReference type="InterPro" id="IPR043089">
    <property type="entry name" value="Dot_Icm_IcmQ_C"/>
</dbReference>
<sequence>MNDKLTKQQTDAILQALDKAITTGPWEKSNFLRVIGKNLQDIRNNFANLLSGGQEAKQLETSAQESRALQRASQLEVFIALYASDGSNLQSWERILANLPRQLISRPVYSEEINVENLIKSKENKVNEAYVAVYILQTDILTLPSDKIPVDKFGKPLLTIKDRSLNLDNISRFVHLSGTYNYQKGRLIKSS</sequence>
<dbReference type="RefSeq" id="WP_043873340.1">
    <property type="nucleotide sequence ID" value="NZ_CCVW01000001.1"/>
</dbReference>
<reference evidence="1 2" key="1">
    <citation type="submission" date="2014-06" db="EMBL/GenBank/DDBJ databases">
        <authorList>
            <person name="Urmite Genomes Urmite Genomes"/>
        </authorList>
    </citation>
    <scope>NUCLEOTIDE SEQUENCE [LARGE SCALE GENOMIC DNA]</scope>
</reference>
<proteinExistence type="predicted"/>
<dbReference type="NCBIfam" id="TIGR02527">
    <property type="entry name" value="dot_icm_IcmQ"/>
    <property type="match status" value="1"/>
</dbReference>
<name>A0A078KZ00_9GAMM</name>
<dbReference type="Pfam" id="PF09475">
    <property type="entry name" value="Dot_icm_IcmQ"/>
    <property type="match status" value="1"/>
</dbReference>
<protein>
    <submittedName>
        <fullName evidence="1">Dot/Icm secretion system protein IcmQ</fullName>
    </submittedName>
</protein>
<dbReference type="OrthoDB" id="5645338at2"/>
<dbReference type="AlphaFoldDB" id="A0A078KZ00"/>
<gene>
    <name evidence="1" type="ORF">BN59_01192</name>
</gene>
<accession>A0A078KZ00</accession>
<dbReference type="STRING" id="1034943.BN59_01192"/>
<dbReference type="Gene3D" id="1.20.5.420">
    <property type="entry name" value="Immunoglobulin FC, subunit C"/>
    <property type="match status" value="1"/>
</dbReference>
<dbReference type="InterPro" id="IPR013365">
    <property type="entry name" value="Dot_Icm_IcmQ"/>
</dbReference>
<organism evidence="1 2">
    <name type="scientific">Legionella massiliensis</name>
    <dbReference type="NCBI Taxonomy" id="1034943"/>
    <lineage>
        <taxon>Bacteria</taxon>
        <taxon>Pseudomonadati</taxon>
        <taxon>Pseudomonadota</taxon>
        <taxon>Gammaproteobacteria</taxon>
        <taxon>Legionellales</taxon>
        <taxon>Legionellaceae</taxon>
        <taxon>Legionella</taxon>
    </lineage>
</organism>